<sequence length="667" mass="77320">MNSTTAKNVLYDIFDFFCGNNITLNDIITYGNQFDLNNILLPTNFRTIYEEWDYNRRDDEAMKLIPEKYADYVCIRSTADGNCFFNSASLIVYGHEENHIQLRLAVMIELMANADYYLQQKIFEQDVLYRDEALNTNMEKVDMFKKTQEYIAELKLMCKPHSWCSMVAFFGLASVLHRPVESLFPNTGSEFMNRIYNCVIMPRQNPHYYPPCIIMWSSLSATSFQNSGKSNHFVPVFKKKSSYYDSNLPQFLEKTIPKDLLSSSFQDNYINLAVDEVESNNNNNIITDEVEFNNNNNIITDELESNNNIITENENYDEVQNNIIGLFMGVDNKYIPNIDKLDGYLIYPEAKDFQFTISQEEASSLFIYNIENCNYHWRPWQISNYYLVELLKGQSEFPPQISISVLKTSETNKNLIKYCYCGGCDKKNQTLFRIIINNIDLIQSKEFVKINVIYSTNKRQCRHLDGKIFGQCRGYARQVLSRSVEFKSPRQMRKKILSNVKNEVRYTGNRQGIPSAHSARTIYSEKEKNESGYNLCERLHAAIGDINGKEKDDYIKINGADLVNKRRLWGFIQEPIQTQPLSVMIFNEAGITYYHYNVNNNPGIFLDYTGQLVKPVPQYLTPLNNSNNKRILNAFFTMPSNENSSDAPPVDVFELCTKLTSGYIRSV</sequence>
<dbReference type="AlphaFoldDB" id="A0A2P4Q6S8"/>
<comment type="similarity">
    <text evidence="1">Belongs to the vertnin family.</text>
</comment>
<reference evidence="4 5" key="2">
    <citation type="journal article" date="2018" name="New Phytol.">
        <title>High intraspecific genome diversity in the model arbuscular mycorrhizal symbiont Rhizophagus irregularis.</title>
        <authorList>
            <person name="Chen E.C.H."/>
            <person name="Morin E."/>
            <person name="Beaudet D."/>
            <person name="Noel J."/>
            <person name="Yildirir G."/>
            <person name="Ndikumana S."/>
            <person name="Charron P."/>
            <person name="St-Onge C."/>
            <person name="Giorgi J."/>
            <person name="Kruger M."/>
            <person name="Marton T."/>
            <person name="Ropars J."/>
            <person name="Grigoriev I.V."/>
            <person name="Hainaut M."/>
            <person name="Henrissat B."/>
            <person name="Roux C."/>
            <person name="Martin F."/>
            <person name="Corradi N."/>
        </authorList>
    </citation>
    <scope>NUCLEOTIDE SEQUENCE [LARGE SCALE GENOMIC DNA]</scope>
    <source>
        <strain evidence="4 5">DAOM 197198</strain>
    </source>
</reference>
<reference evidence="4 5" key="1">
    <citation type="journal article" date="2013" name="Proc. Natl. Acad. Sci. U.S.A.">
        <title>Genome of an arbuscular mycorrhizal fungus provides insight into the oldest plant symbiosis.</title>
        <authorList>
            <person name="Tisserant E."/>
            <person name="Malbreil M."/>
            <person name="Kuo A."/>
            <person name="Kohler A."/>
            <person name="Symeonidi A."/>
            <person name="Balestrini R."/>
            <person name="Charron P."/>
            <person name="Duensing N."/>
            <person name="Frei Dit Frey N."/>
            <person name="Gianinazzi-Pearson V."/>
            <person name="Gilbert L.B."/>
            <person name="Handa Y."/>
            <person name="Herr J.R."/>
            <person name="Hijri M."/>
            <person name="Koul R."/>
            <person name="Kawaguchi M."/>
            <person name="Krajinski F."/>
            <person name="Lammers P.J."/>
            <person name="Masclaux F.G."/>
            <person name="Murat C."/>
            <person name="Morin E."/>
            <person name="Ndikumana S."/>
            <person name="Pagni M."/>
            <person name="Petitpierre D."/>
            <person name="Requena N."/>
            <person name="Rosikiewicz P."/>
            <person name="Riley R."/>
            <person name="Saito K."/>
            <person name="San Clemente H."/>
            <person name="Shapiro H."/>
            <person name="van Tuinen D."/>
            <person name="Becard G."/>
            <person name="Bonfante P."/>
            <person name="Paszkowski U."/>
            <person name="Shachar-Hill Y.Y."/>
            <person name="Tuskan G.A."/>
            <person name="Young P.W."/>
            <person name="Sanders I.R."/>
            <person name="Henrissat B."/>
            <person name="Rensing S.A."/>
            <person name="Grigoriev I.V."/>
            <person name="Corradi N."/>
            <person name="Roux C."/>
            <person name="Martin F."/>
        </authorList>
    </citation>
    <scope>NUCLEOTIDE SEQUENCE [LARGE SCALE GENOMIC DNA]</scope>
    <source>
        <strain evidence="4 5">DAOM 197198</strain>
    </source>
</reference>
<evidence type="ECO:0000256" key="1">
    <source>
        <dbReference type="ARBA" id="ARBA00007290"/>
    </source>
</evidence>
<name>A0A2P4Q6S8_RHIID</name>
<dbReference type="VEuPathDB" id="FungiDB:RhiirFUN_001712"/>
<protein>
    <recommendedName>
        <fullName evidence="2">Vertnin</fullName>
    </recommendedName>
</protein>
<organism evidence="4 5">
    <name type="scientific">Rhizophagus irregularis (strain DAOM 181602 / DAOM 197198 / MUCL 43194)</name>
    <name type="common">Arbuscular mycorrhizal fungus</name>
    <name type="synonym">Glomus intraradices</name>
    <dbReference type="NCBI Taxonomy" id="747089"/>
    <lineage>
        <taxon>Eukaryota</taxon>
        <taxon>Fungi</taxon>
        <taxon>Fungi incertae sedis</taxon>
        <taxon>Mucoromycota</taxon>
        <taxon>Glomeromycotina</taxon>
        <taxon>Glomeromycetes</taxon>
        <taxon>Glomerales</taxon>
        <taxon>Glomeraceae</taxon>
        <taxon>Rhizophagus</taxon>
    </lineage>
</organism>
<dbReference type="PROSITE" id="PS50802">
    <property type="entry name" value="OTU"/>
    <property type="match status" value="1"/>
</dbReference>
<proteinExistence type="inferred from homology"/>
<gene>
    <name evidence="4" type="ORF">GLOIN_2v1476976</name>
</gene>
<feature type="domain" description="OTU" evidence="3">
    <location>
        <begin position="72"/>
        <end position="239"/>
    </location>
</feature>
<dbReference type="EMBL" id="AUPC02000084">
    <property type="protein sequence ID" value="POG73347.1"/>
    <property type="molecule type" value="Genomic_DNA"/>
</dbReference>
<dbReference type="InterPro" id="IPR038822">
    <property type="entry name" value="Vertnin-like"/>
</dbReference>
<evidence type="ECO:0000256" key="2">
    <source>
        <dbReference type="ARBA" id="ARBA00020188"/>
    </source>
</evidence>
<dbReference type="GO" id="GO:0006357">
    <property type="term" value="P:regulation of transcription by RNA polymerase II"/>
    <property type="evidence" value="ECO:0007669"/>
    <property type="project" value="TreeGrafter"/>
</dbReference>
<evidence type="ECO:0000313" key="4">
    <source>
        <dbReference type="EMBL" id="POG73347.1"/>
    </source>
</evidence>
<evidence type="ECO:0000259" key="3">
    <source>
        <dbReference type="PROSITE" id="PS50802"/>
    </source>
</evidence>
<dbReference type="PANTHER" id="PTHR16081">
    <property type="entry name" value="VERTNIN"/>
    <property type="match status" value="1"/>
</dbReference>
<dbReference type="GO" id="GO:0000785">
    <property type="term" value="C:chromatin"/>
    <property type="evidence" value="ECO:0007669"/>
    <property type="project" value="TreeGrafter"/>
</dbReference>
<dbReference type="PANTHER" id="PTHR16081:SF0">
    <property type="entry name" value="VERTNIN"/>
    <property type="match status" value="1"/>
</dbReference>
<comment type="caution">
    <text evidence="4">The sequence shown here is derived from an EMBL/GenBank/DDBJ whole genome shotgun (WGS) entry which is preliminary data.</text>
</comment>
<dbReference type="CDD" id="cd22791">
    <property type="entry name" value="OTU_VRTN"/>
    <property type="match status" value="1"/>
</dbReference>
<accession>A0A2P4Q6S8</accession>
<dbReference type="Proteomes" id="UP000018888">
    <property type="component" value="Unassembled WGS sequence"/>
</dbReference>
<dbReference type="Gene3D" id="3.90.70.80">
    <property type="match status" value="1"/>
</dbReference>
<dbReference type="Pfam" id="PF02338">
    <property type="entry name" value="OTU"/>
    <property type="match status" value="1"/>
</dbReference>
<dbReference type="InterPro" id="IPR047273">
    <property type="entry name" value="VRTN_OTU_dom"/>
</dbReference>
<keyword evidence="5" id="KW-1185">Reference proteome</keyword>
<evidence type="ECO:0000313" key="5">
    <source>
        <dbReference type="Proteomes" id="UP000018888"/>
    </source>
</evidence>
<dbReference type="InterPro" id="IPR003323">
    <property type="entry name" value="OTU_dom"/>
</dbReference>